<dbReference type="PROSITE" id="PS50943">
    <property type="entry name" value="HTH_CROC1"/>
    <property type="match status" value="1"/>
</dbReference>
<reference evidence="3" key="1">
    <citation type="submission" date="2015-09" db="EMBL/GenBank/DDBJ databases">
        <authorList>
            <consortium name="Pathogen Informatics"/>
        </authorList>
    </citation>
    <scope>NUCLEOTIDE SEQUENCE</scope>
    <source>
        <strain evidence="3">2789STDY5834896</strain>
    </source>
</reference>
<accession>A0A1C6J9T2</accession>
<dbReference type="PANTHER" id="PTHR46558:SF11">
    <property type="entry name" value="HTH-TYPE TRANSCRIPTIONAL REGULATOR XRE"/>
    <property type="match status" value="1"/>
</dbReference>
<proteinExistence type="predicted"/>
<dbReference type="Pfam" id="PF01381">
    <property type="entry name" value="HTH_3"/>
    <property type="match status" value="1"/>
</dbReference>
<evidence type="ECO:0000313" key="3">
    <source>
        <dbReference type="EMBL" id="SCJ78832.1"/>
    </source>
</evidence>
<dbReference type="CDD" id="cd00093">
    <property type="entry name" value="HTH_XRE"/>
    <property type="match status" value="1"/>
</dbReference>
<dbReference type="GO" id="GO:0003677">
    <property type="term" value="F:DNA binding"/>
    <property type="evidence" value="ECO:0007669"/>
    <property type="project" value="UniProtKB-KW"/>
</dbReference>
<evidence type="ECO:0000256" key="1">
    <source>
        <dbReference type="ARBA" id="ARBA00023125"/>
    </source>
</evidence>
<organism evidence="3">
    <name type="scientific">uncultured Anaerotruncus sp</name>
    <dbReference type="NCBI Taxonomy" id="905011"/>
    <lineage>
        <taxon>Bacteria</taxon>
        <taxon>Bacillati</taxon>
        <taxon>Bacillota</taxon>
        <taxon>Clostridia</taxon>
        <taxon>Eubacteriales</taxon>
        <taxon>Oscillospiraceae</taxon>
        <taxon>Anaerotruncus</taxon>
        <taxon>environmental samples</taxon>
    </lineage>
</organism>
<dbReference type="SUPFAM" id="SSF47413">
    <property type="entry name" value="lambda repressor-like DNA-binding domains"/>
    <property type="match status" value="1"/>
</dbReference>
<dbReference type="InterPro" id="IPR010982">
    <property type="entry name" value="Lambda_DNA-bd_dom_sf"/>
</dbReference>
<dbReference type="Gene3D" id="1.10.260.40">
    <property type="entry name" value="lambda repressor-like DNA-binding domains"/>
    <property type="match status" value="1"/>
</dbReference>
<name>A0A1C6J9T2_9FIRM</name>
<dbReference type="EMBL" id="FMHG01000001">
    <property type="protein sequence ID" value="SCJ78832.1"/>
    <property type="molecule type" value="Genomic_DNA"/>
</dbReference>
<protein>
    <submittedName>
        <fullName evidence="3">HTH-type transcriptional regulator immR</fullName>
    </submittedName>
</protein>
<sequence length="102" mass="11594">MNLSRLKHLRKQRHISQQVLADHLGVSAQSVANYENLKYEPDIPTLLKLAAYFDVSVDYLIGASELAYRVGEQDITLLRLVHQLPEPARQALIEFLQVAGQR</sequence>
<gene>
    <name evidence="3" type="primary">immR_8</name>
    <name evidence="3" type="ORF">SAMEA3545359_02024</name>
</gene>
<keyword evidence="1" id="KW-0238">DNA-binding</keyword>
<dbReference type="SMART" id="SM00530">
    <property type="entry name" value="HTH_XRE"/>
    <property type="match status" value="1"/>
</dbReference>
<evidence type="ECO:0000259" key="2">
    <source>
        <dbReference type="PROSITE" id="PS50943"/>
    </source>
</evidence>
<dbReference type="PANTHER" id="PTHR46558">
    <property type="entry name" value="TRACRIPTIONAL REGULATORY PROTEIN-RELATED-RELATED"/>
    <property type="match status" value="1"/>
</dbReference>
<feature type="domain" description="HTH cro/C1-type" evidence="2">
    <location>
        <begin position="6"/>
        <end position="60"/>
    </location>
</feature>
<dbReference type="InterPro" id="IPR001387">
    <property type="entry name" value="Cro/C1-type_HTH"/>
</dbReference>
<dbReference type="AlphaFoldDB" id="A0A1C6J9T2"/>